<sequence length="74" mass="8872">MYVGIGPEHGKRIQDENAFMYAMERITTDLQDMEEFKKEFMPFGKVSLPDLEDFRELLVEWFYSGNWIKEEEDA</sequence>
<organism evidence="1">
    <name type="scientific">Siphoviridae sp. ctD6g5</name>
    <dbReference type="NCBI Taxonomy" id="2826196"/>
    <lineage>
        <taxon>Viruses</taxon>
        <taxon>Duplodnaviria</taxon>
        <taxon>Heunggongvirae</taxon>
        <taxon>Uroviricota</taxon>
        <taxon>Caudoviricetes</taxon>
    </lineage>
</organism>
<accession>A0A8S5MSF3</accession>
<dbReference type="EMBL" id="BK014970">
    <property type="protein sequence ID" value="DAD84999.1"/>
    <property type="molecule type" value="Genomic_DNA"/>
</dbReference>
<protein>
    <submittedName>
        <fullName evidence="1">Uncharacterized protein</fullName>
    </submittedName>
</protein>
<reference evidence="1" key="1">
    <citation type="journal article" date="2021" name="Proc. Natl. Acad. Sci. U.S.A.">
        <title>A Catalog of Tens of Thousands of Viruses from Human Metagenomes Reveals Hidden Associations with Chronic Diseases.</title>
        <authorList>
            <person name="Tisza M.J."/>
            <person name="Buck C.B."/>
        </authorList>
    </citation>
    <scope>NUCLEOTIDE SEQUENCE</scope>
    <source>
        <strain evidence="1">CtD6g5</strain>
    </source>
</reference>
<evidence type="ECO:0000313" key="1">
    <source>
        <dbReference type="EMBL" id="DAD84999.1"/>
    </source>
</evidence>
<proteinExistence type="predicted"/>
<name>A0A8S5MSF3_9CAUD</name>